<dbReference type="Proteomes" id="UP000245124">
    <property type="component" value="Unassembled WGS sequence"/>
</dbReference>
<feature type="region of interest" description="Disordered" evidence="1">
    <location>
        <begin position="1"/>
        <end position="23"/>
    </location>
</feature>
<evidence type="ECO:0000313" key="3">
    <source>
        <dbReference type="EMBL" id="GBG23602.1"/>
    </source>
</evidence>
<feature type="compositionally biased region" description="Polar residues" evidence="1">
    <location>
        <begin position="7"/>
        <end position="16"/>
    </location>
</feature>
<gene>
    <name evidence="3" type="ORF">NIES4072_73140</name>
    <name evidence="4" type="ORF">NIES4072_74770</name>
</gene>
<dbReference type="EMBL" id="BDUD01000011">
    <property type="protein sequence ID" value="GBG23765.1"/>
    <property type="molecule type" value="Genomic_DNA"/>
</dbReference>
<evidence type="ECO:0000256" key="2">
    <source>
        <dbReference type="SAM" id="Phobius"/>
    </source>
</evidence>
<keyword evidence="5" id="KW-1185">Reference proteome</keyword>
<feature type="transmembrane region" description="Helical" evidence="2">
    <location>
        <begin position="206"/>
        <end position="233"/>
    </location>
</feature>
<dbReference type="AlphaFoldDB" id="A0A2R5FXW8"/>
<keyword evidence="2" id="KW-1133">Transmembrane helix</keyword>
<dbReference type="OrthoDB" id="509881at2"/>
<organism evidence="3 5">
    <name type="scientific">Nostoc commune NIES-4072</name>
    <dbReference type="NCBI Taxonomy" id="2005467"/>
    <lineage>
        <taxon>Bacteria</taxon>
        <taxon>Bacillati</taxon>
        <taxon>Cyanobacteriota</taxon>
        <taxon>Cyanophyceae</taxon>
        <taxon>Nostocales</taxon>
        <taxon>Nostocaceae</taxon>
        <taxon>Nostoc</taxon>
    </lineage>
</organism>
<evidence type="ECO:0000256" key="1">
    <source>
        <dbReference type="SAM" id="MobiDB-lite"/>
    </source>
</evidence>
<keyword evidence="2" id="KW-0812">Transmembrane</keyword>
<feature type="transmembrane region" description="Helical" evidence="2">
    <location>
        <begin position="65"/>
        <end position="88"/>
    </location>
</feature>
<feature type="transmembrane region" description="Helical" evidence="2">
    <location>
        <begin position="108"/>
        <end position="128"/>
    </location>
</feature>
<feature type="transmembrane region" description="Helical" evidence="2">
    <location>
        <begin position="30"/>
        <end position="53"/>
    </location>
</feature>
<evidence type="ECO:0000313" key="4">
    <source>
        <dbReference type="EMBL" id="GBG23765.1"/>
    </source>
</evidence>
<dbReference type="RefSeq" id="WP_109013466.1">
    <property type="nucleotide sequence ID" value="NZ_BDUD01000006.1"/>
</dbReference>
<dbReference type="EMBL" id="BDUD01000006">
    <property type="protein sequence ID" value="GBG23602.1"/>
    <property type="molecule type" value="Genomic_DNA"/>
</dbReference>
<accession>A0A2R5FXW8</accession>
<proteinExistence type="predicted"/>
<feature type="transmembrane region" description="Helical" evidence="2">
    <location>
        <begin position="182"/>
        <end position="200"/>
    </location>
</feature>
<comment type="caution">
    <text evidence="3">The sequence shown here is derived from an EMBL/GenBank/DDBJ whole genome shotgun (WGS) entry which is preliminary data.</text>
</comment>
<reference evidence="3 5" key="1">
    <citation type="submission" date="2017-06" db="EMBL/GenBank/DDBJ databases">
        <title>Genome sequencing of cyanobaciteial culture collection at National Institute for Environmental Studies (NIES).</title>
        <authorList>
            <person name="Hirose Y."/>
            <person name="Shimura Y."/>
            <person name="Fujisawa T."/>
            <person name="Nakamura Y."/>
            <person name="Kawachi M."/>
        </authorList>
    </citation>
    <scope>NUCLEOTIDE SEQUENCE [LARGE SCALE GENOMIC DNA]</scope>
    <source>
        <strain evidence="3 5">NIES-4072</strain>
    </source>
</reference>
<name>A0A2R5FXW8_NOSCO</name>
<protein>
    <submittedName>
        <fullName evidence="3">Uncharacterized protein</fullName>
    </submittedName>
</protein>
<keyword evidence="2" id="KW-0472">Membrane</keyword>
<evidence type="ECO:0000313" key="5">
    <source>
        <dbReference type="Proteomes" id="UP000245124"/>
    </source>
</evidence>
<sequence length="238" mass="25678">MALGTSGAESNSTGNSDGKPKGKKRTLGEIIDFCAKAVVMIVGLPIRAAAAIVNQFVANGGAGRALVGGILFIGGSIISADSTWQLIFTGPPVCPWFETAWNWLNVPFALFNPLFYLAFMVSVGVQVIEAHALRGKNPDSARRELQDHMVYELETKPSGKIDLVGELWKDYKTAGTRDRSSAGLVVIAVWVFDIVTTFAARNPFDYTAPLMILGCTLFNIGTMMAGEIGFAIWRLTKD</sequence>